<comment type="caution">
    <text evidence="1">The sequence shown here is derived from an EMBL/GenBank/DDBJ whole genome shotgun (WGS) entry which is preliminary data.</text>
</comment>
<dbReference type="EMBL" id="JAACNH010000008">
    <property type="protein sequence ID" value="KAG8435832.1"/>
    <property type="molecule type" value="Genomic_DNA"/>
</dbReference>
<name>A0A8T2IV72_9PIPI</name>
<organism evidence="1 2">
    <name type="scientific">Hymenochirus boettgeri</name>
    <name type="common">Congo dwarf clawed frog</name>
    <dbReference type="NCBI Taxonomy" id="247094"/>
    <lineage>
        <taxon>Eukaryota</taxon>
        <taxon>Metazoa</taxon>
        <taxon>Chordata</taxon>
        <taxon>Craniata</taxon>
        <taxon>Vertebrata</taxon>
        <taxon>Euteleostomi</taxon>
        <taxon>Amphibia</taxon>
        <taxon>Batrachia</taxon>
        <taxon>Anura</taxon>
        <taxon>Pipoidea</taxon>
        <taxon>Pipidae</taxon>
        <taxon>Pipinae</taxon>
        <taxon>Hymenochirus</taxon>
    </lineage>
</organism>
<proteinExistence type="predicted"/>
<sequence length="107" mass="11990">MEQVKLCTEQQVLGNWRIAGILILCTIIQPWGTGGLGGSIIAFPIRDRILKVWQSLKNSICLYTAYVIYCSSISDWPVQLFQSNSAMCIPCNVISNNYRVLNITMCS</sequence>
<keyword evidence="2" id="KW-1185">Reference proteome</keyword>
<evidence type="ECO:0000313" key="2">
    <source>
        <dbReference type="Proteomes" id="UP000812440"/>
    </source>
</evidence>
<gene>
    <name evidence="1" type="ORF">GDO86_013686</name>
</gene>
<protein>
    <submittedName>
        <fullName evidence="1">Uncharacterized protein</fullName>
    </submittedName>
</protein>
<reference evidence="1" key="1">
    <citation type="thesis" date="2020" institute="ProQuest LLC" country="789 East Eisenhower Parkway, Ann Arbor, MI, USA">
        <title>Comparative Genomics and Chromosome Evolution.</title>
        <authorList>
            <person name="Mudd A.B."/>
        </authorList>
    </citation>
    <scope>NUCLEOTIDE SEQUENCE</scope>
    <source>
        <strain evidence="1">Female2</strain>
        <tissue evidence="1">Blood</tissue>
    </source>
</reference>
<dbReference type="AlphaFoldDB" id="A0A8T2IV72"/>
<dbReference type="Proteomes" id="UP000812440">
    <property type="component" value="Chromosome 7"/>
</dbReference>
<evidence type="ECO:0000313" key="1">
    <source>
        <dbReference type="EMBL" id="KAG8435832.1"/>
    </source>
</evidence>
<accession>A0A8T2IV72</accession>